<feature type="region of interest" description="Disordered" evidence="1">
    <location>
        <begin position="32"/>
        <end position="56"/>
    </location>
</feature>
<organism evidence="2 3">
    <name type="scientific">Rhizodiscina lignyota</name>
    <dbReference type="NCBI Taxonomy" id="1504668"/>
    <lineage>
        <taxon>Eukaryota</taxon>
        <taxon>Fungi</taxon>
        <taxon>Dikarya</taxon>
        <taxon>Ascomycota</taxon>
        <taxon>Pezizomycotina</taxon>
        <taxon>Dothideomycetes</taxon>
        <taxon>Pleosporomycetidae</taxon>
        <taxon>Aulographales</taxon>
        <taxon>Rhizodiscinaceae</taxon>
        <taxon>Rhizodiscina</taxon>
    </lineage>
</organism>
<protein>
    <recommendedName>
        <fullName evidence="4">Heterokaryon incompatibility domain-containing protein</fullName>
    </recommendedName>
</protein>
<reference evidence="2" key="1">
    <citation type="journal article" date="2020" name="Stud. Mycol.">
        <title>101 Dothideomycetes genomes: a test case for predicting lifestyles and emergence of pathogens.</title>
        <authorList>
            <person name="Haridas S."/>
            <person name="Albert R."/>
            <person name="Binder M."/>
            <person name="Bloem J."/>
            <person name="Labutti K."/>
            <person name="Salamov A."/>
            <person name="Andreopoulos B."/>
            <person name="Baker S."/>
            <person name="Barry K."/>
            <person name="Bills G."/>
            <person name="Bluhm B."/>
            <person name="Cannon C."/>
            <person name="Castanera R."/>
            <person name="Culley D."/>
            <person name="Daum C."/>
            <person name="Ezra D."/>
            <person name="Gonzalez J."/>
            <person name="Henrissat B."/>
            <person name="Kuo A."/>
            <person name="Liang C."/>
            <person name="Lipzen A."/>
            <person name="Lutzoni F."/>
            <person name="Magnuson J."/>
            <person name="Mondo S."/>
            <person name="Nolan M."/>
            <person name="Ohm R."/>
            <person name="Pangilinan J."/>
            <person name="Park H.-J."/>
            <person name="Ramirez L."/>
            <person name="Alfaro M."/>
            <person name="Sun H."/>
            <person name="Tritt A."/>
            <person name="Yoshinaga Y."/>
            <person name="Zwiers L.-H."/>
            <person name="Turgeon B."/>
            <person name="Goodwin S."/>
            <person name="Spatafora J."/>
            <person name="Crous P."/>
            <person name="Grigoriev I."/>
        </authorList>
    </citation>
    <scope>NUCLEOTIDE SEQUENCE</scope>
    <source>
        <strain evidence="2">CBS 133067</strain>
    </source>
</reference>
<proteinExistence type="predicted"/>
<comment type="caution">
    <text evidence="2">The sequence shown here is derived from an EMBL/GenBank/DDBJ whole genome shotgun (WGS) entry which is preliminary data.</text>
</comment>
<name>A0A9P4IIV6_9PEZI</name>
<evidence type="ECO:0008006" key="4">
    <source>
        <dbReference type="Google" id="ProtNLM"/>
    </source>
</evidence>
<evidence type="ECO:0000256" key="1">
    <source>
        <dbReference type="SAM" id="MobiDB-lite"/>
    </source>
</evidence>
<dbReference type="PANTHER" id="PTHR39596:SF4">
    <property type="entry name" value="HET DOMAIN PROTEIN (AFU_ORTHOLOGUE AFUA_3G03140)-RELATED"/>
    <property type="match status" value="1"/>
</dbReference>
<dbReference type="PANTHER" id="PTHR39596">
    <property type="match status" value="1"/>
</dbReference>
<dbReference type="AlphaFoldDB" id="A0A9P4IIV6"/>
<dbReference type="OrthoDB" id="2426273at2759"/>
<gene>
    <name evidence="2" type="ORF">NA57DRAFT_51962</name>
</gene>
<keyword evidence="3" id="KW-1185">Reference proteome</keyword>
<evidence type="ECO:0000313" key="2">
    <source>
        <dbReference type="EMBL" id="KAF2102380.1"/>
    </source>
</evidence>
<accession>A0A9P4IIV6</accession>
<evidence type="ECO:0000313" key="3">
    <source>
        <dbReference type="Proteomes" id="UP000799772"/>
    </source>
</evidence>
<sequence length="803" mass="90597">MNHPKVHALDLPTEDAELGAITGVWQHGFNRFDPSQGPNGYGQNSSSLSKHDSSTHENETSCSILLASVEDSTRHLDHISESLAQICVGQFSHGIDVEAEKVCRNALSLVTRLPRRASSLRFPMSGSEASYETFRRYCHVSSGERSHFRDSSPLRVASFVCTTVVHVALVVCLTAETESMPHPIDHDFMAHLAASDHMQGILTVLASLIDSVSAEMEKEANMPTKTKWFILKTFLWTSWQRCLLLFSWWQLRLFVFGQFTAKDFILDTIRFRTPSTTGPQNASGFEDPQTPQYMCAWAFELLRSNPRTESLDYRLFVDRFAAHYQASLPRCLINRNRQCSGTSPYLCERFVGARIEDQSMHDSTFCVPGKACSRLVWDEQSYRNTIGSRAVSLGQTDGTLLRYVAVSETTLVFSHVWSHGQGGRPETGLNTCLHLRYSSIAKAAGCDSYWIDTACIPGDHQLRREAIMNINTTFMLGKLTLVCDIDLMSIDISTPIIEIHELILVTVQVCDWNLRAWTMLEASKGWRNLHILCKNNHIISLMDVLTSVLQYGRIDIASTFLAFTHLIPQSYRPSSYKYTSEEPQIVKLGPNRFFNIDKAGAMLSYRLASRPGDENIIWGLLCSSPTESAEELWMQKPIWGFSTLFLISSAPRVQNRRGLGWAPARPNIPPPTAGYRSAAEYYIPSLEKESEHASPMKDGLRAKWFISKFKYADAVQESEQSPQLCKVAKQFLHSHDTWGALLQASSLLNPKHLIQYVWRSSMTVVAVVASGDERFTWEWKGVYAWNHEQESIPLPSLEEVLLV</sequence>
<dbReference type="EMBL" id="ML978122">
    <property type="protein sequence ID" value="KAF2102380.1"/>
    <property type="molecule type" value="Genomic_DNA"/>
</dbReference>
<dbReference type="Proteomes" id="UP000799772">
    <property type="component" value="Unassembled WGS sequence"/>
</dbReference>